<reference evidence="3" key="1">
    <citation type="submission" date="2017-03" db="EMBL/GenBank/DDBJ databases">
        <title>Draft genome sequence of Moraxella equi CCUG 4950T type strain.</title>
        <authorList>
            <person name="Salva-Serra F."/>
            <person name="Engstrom-Jakobsson H."/>
            <person name="Thorell K."/>
            <person name="Jaen-Luchoro D."/>
            <person name="Gonzales-Siles L."/>
            <person name="Karlsson R."/>
            <person name="Yazdan S."/>
            <person name="Boulund F."/>
            <person name="Johnning A."/>
            <person name="Engstrand L."/>
            <person name="Kristiansson E."/>
            <person name="Moore E."/>
        </authorList>
    </citation>
    <scope>NUCLEOTIDE SEQUENCE [LARGE SCALE GENOMIC DNA]</scope>
    <source>
        <strain evidence="3">CCUG 4441</strain>
    </source>
</reference>
<dbReference type="NCBIfam" id="TIGR03353">
    <property type="entry name" value="VI_chp_4"/>
    <property type="match status" value="1"/>
</dbReference>
<evidence type="ECO:0000313" key="2">
    <source>
        <dbReference type="EMBL" id="STZ00669.1"/>
    </source>
</evidence>
<dbReference type="RefSeq" id="WP_062498960.1">
    <property type="nucleotide sequence ID" value="NZ_MXAN01000056.1"/>
</dbReference>
<gene>
    <name evidence="1" type="ORF">B5J94_08645</name>
    <name evidence="2" type="ORF">NCTC7911_02079</name>
</gene>
<dbReference type="PANTHER" id="PTHR35566:SF1">
    <property type="entry name" value="TYPE VI SECRETION SYSTEM BASEPLATE COMPONENT TSSK1"/>
    <property type="match status" value="1"/>
</dbReference>
<evidence type="ECO:0000313" key="3">
    <source>
        <dbReference type="Proteomes" id="UP000191025"/>
    </source>
</evidence>
<dbReference type="PANTHER" id="PTHR35566">
    <property type="entry name" value="BLR3599 PROTEIN"/>
    <property type="match status" value="1"/>
</dbReference>
<proteinExistence type="predicted"/>
<keyword evidence="4" id="KW-1185">Reference proteome</keyword>
<reference evidence="2 4" key="3">
    <citation type="submission" date="2018-06" db="EMBL/GenBank/DDBJ databases">
        <authorList>
            <consortium name="Pathogen Informatics"/>
            <person name="Doyle S."/>
        </authorList>
    </citation>
    <scope>NUCLEOTIDE SEQUENCE [LARGE SCALE GENOMIC DNA]</scope>
    <source>
        <strain evidence="2 4">NCTC7911</strain>
    </source>
</reference>
<evidence type="ECO:0000313" key="4">
    <source>
        <dbReference type="Proteomes" id="UP000254107"/>
    </source>
</evidence>
<dbReference type="Proteomes" id="UP000191025">
    <property type="component" value="Unassembled WGS sequence"/>
</dbReference>
<dbReference type="EMBL" id="MXAN01000056">
    <property type="protein sequence ID" value="OPH35871.1"/>
    <property type="molecule type" value="Genomic_DNA"/>
</dbReference>
<dbReference type="InterPro" id="IPR010263">
    <property type="entry name" value="T6SS_TssK"/>
</dbReference>
<dbReference type="GeneID" id="302270618"/>
<evidence type="ECO:0000313" key="1">
    <source>
        <dbReference type="EMBL" id="OPH35871.1"/>
    </source>
</evidence>
<organism evidence="1 3">
    <name type="scientific">Moraxella lacunata</name>
    <dbReference type="NCBI Taxonomy" id="477"/>
    <lineage>
        <taxon>Bacteria</taxon>
        <taxon>Pseudomonadati</taxon>
        <taxon>Pseudomonadota</taxon>
        <taxon>Gammaproteobacteria</taxon>
        <taxon>Moraxellales</taxon>
        <taxon>Moraxellaceae</taxon>
        <taxon>Moraxella</taxon>
    </lineage>
</organism>
<name>A0A1V4GU75_MORLA</name>
<protein>
    <submittedName>
        <fullName evidence="1">Type VI secretion system-associated protein</fullName>
    </submittedName>
    <submittedName>
        <fullName evidence="2">Uncharacterized protein conserved in bacteria</fullName>
    </submittedName>
</protein>
<dbReference type="AlphaFoldDB" id="A0A1V4GU75"/>
<dbReference type="Proteomes" id="UP000254107">
    <property type="component" value="Unassembled WGS sequence"/>
</dbReference>
<accession>A0A1V4GU75</accession>
<sequence>MIDFKVVWGEGTLISPQHFQQQERYFETLINNFALNKNHHWGFKNLDFNESAKEMGILEVAQVSGFFKNGLYFEETSQSCPRLKIEIPPNIESETVYLAWSNESVYQQNYAMIDDADGINAQYILHGIELSDVTELNSAKRQVVVANKNLRLVLSSQLGDGMIHLPVAKILSSNANGEYFLDKTFIPPFLNVNKNEILANHHQELHGILKQRIQSLTGVLTNPSLMTSNDVRDFLFLQTLNRYQAYMHHTATLPVIHPCELYESWLKLYGDLSTFEPTKMNLALPSYHHDNLKECYAELMALLKQALSIVLEQKAILIPFEMTDETTRVAITPDKSLLNNCRFVLAVNANIQPEALRQTLPATIKIGSVEKIKDLVAYHLPGVKVNALATAPRELPYYAGFSYFELDKTSELWADLHQSSGMALHLAGEFPELQIEFWAIKPVY</sequence>
<dbReference type="EMBL" id="UGQC01000001">
    <property type="protein sequence ID" value="STZ00669.1"/>
    <property type="molecule type" value="Genomic_DNA"/>
</dbReference>
<dbReference type="Pfam" id="PF05936">
    <property type="entry name" value="T6SS_VasE"/>
    <property type="match status" value="1"/>
</dbReference>
<reference evidence="1" key="2">
    <citation type="submission" date="2017-03" db="EMBL/GenBank/DDBJ databases">
        <authorList>
            <person name="Afonso C.L."/>
            <person name="Miller P.J."/>
            <person name="Scott M.A."/>
            <person name="Spackman E."/>
            <person name="Goraichik I."/>
            <person name="Dimitrov K.M."/>
            <person name="Suarez D.L."/>
            <person name="Swayne D.E."/>
        </authorList>
    </citation>
    <scope>NUCLEOTIDE SEQUENCE</scope>
    <source>
        <strain evidence="1">CCUG 4441</strain>
    </source>
</reference>